<protein>
    <recommendedName>
        <fullName evidence="2">DUF218 domain-containing protein</fullName>
    </recommendedName>
</protein>
<feature type="domain" description="DUF218" evidence="2">
    <location>
        <begin position="62"/>
        <end position="172"/>
    </location>
</feature>
<keyword evidence="1" id="KW-1133">Transmembrane helix</keyword>
<dbReference type="EMBL" id="CAAHFG010000002">
    <property type="protein sequence ID" value="VGO14973.1"/>
    <property type="molecule type" value="Genomic_DNA"/>
</dbReference>
<name>A0A6C2U514_PONDE</name>
<dbReference type="InterPro" id="IPR003848">
    <property type="entry name" value="DUF218"/>
</dbReference>
<proteinExistence type="predicted"/>
<evidence type="ECO:0000313" key="4">
    <source>
        <dbReference type="Proteomes" id="UP000366872"/>
    </source>
</evidence>
<dbReference type="RefSeq" id="WP_136080591.1">
    <property type="nucleotide sequence ID" value="NZ_CAAHFG010000002.1"/>
</dbReference>
<evidence type="ECO:0000313" key="3">
    <source>
        <dbReference type="EMBL" id="VGO14973.1"/>
    </source>
</evidence>
<keyword evidence="4" id="KW-1185">Reference proteome</keyword>
<keyword evidence="1" id="KW-0472">Membrane</keyword>
<evidence type="ECO:0000256" key="1">
    <source>
        <dbReference type="SAM" id="Phobius"/>
    </source>
</evidence>
<dbReference type="Pfam" id="PF02698">
    <property type="entry name" value="DUF218"/>
    <property type="match status" value="1"/>
</dbReference>
<organism evidence="3 4">
    <name type="scientific">Pontiella desulfatans</name>
    <dbReference type="NCBI Taxonomy" id="2750659"/>
    <lineage>
        <taxon>Bacteria</taxon>
        <taxon>Pseudomonadati</taxon>
        <taxon>Kiritimatiellota</taxon>
        <taxon>Kiritimatiellia</taxon>
        <taxon>Kiritimatiellales</taxon>
        <taxon>Pontiellaceae</taxon>
        <taxon>Pontiella</taxon>
    </lineage>
</organism>
<dbReference type="AlphaFoldDB" id="A0A6C2U514"/>
<gene>
    <name evidence="3" type="ORF">PDESU_03553</name>
</gene>
<evidence type="ECO:0000259" key="2">
    <source>
        <dbReference type="Pfam" id="PF02698"/>
    </source>
</evidence>
<reference evidence="3 4" key="1">
    <citation type="submission" date="2019-04" db="EMBL/GenBank/DDBJ databases">
        <authorList>
            <person name="Van Vliet M D."/>
        </authorList>
    </citation>
    <scope>NUCLEOTIDE SEQUENCE [LARGE SCALE GENOMIC DNA]</scope>
    <source>
        <strain evidence="3 4">F1</strain>
    </source>
</reference>
<dbReference type="Proteomes" id="UP000366872">
    <property type="component" value="Unassembled WGS sequence"/>
</dbReference>
<accession>A0A6C2U514</accession>
<sequence length="216" mass="24262">MKVALTKVEPTRRPTWLGNLLIAIAFVALFFGFTANIYSFLAPEEPPHEGVMVVEGWIHDFALDEAVLLFKAGNYSKIVCTGVPIETGSYIQQFKSYSEMTAARLRKLGLPDEKIITATADLEKKDRTYLSAIALREAIMAYNIEETDLHLVTTGPHGRRSRLLFQKALGPGYNIGITCLEDTGYEPDSWYTYSLGVRKVINESIAYVYAKLFFHP</sequence>
<feature type="transmembrane region" description="Helical" evidence="1">
    <location>
        <begin position="20"/>
        <end position="41"/>
    </location>
</feature>
<keyword evidence="1" id="KW-0812">Transmembrane</keyword>